<sequence>MLNRSDYRKNGQVIFTYITTSFYRNVIDSFLFNQISNFVIMDFVNEKYAVIPKSLKSDEEIQKNMAPECNSFVERAKFLLVNGQIFQKIFVTKNIGDSLSDPIGASQLLEIIANQLQSLHDEALIKEYIKAVSEIFNKIEITNQLKQSYSDICFNIFTKQYQQYDIINSCSEILKYLDDLDIYKEGLYLETDNQMYQILKIIEIYYHKFTPELKKQAHLQIKSSMKHKDERVRKTISEILLSNQLLLKSILREFDWIDKFTTLIYDSSKDVRTSSAKLFLVTYELNEEIHKSRLLLLLENIIKQLDSSQFEFCQSISQYSLNQDNLQSLLIEKITEIINHNNENTFLFLESIHKYYSIIKQFNEKHSNSIDDLLINSIEVLSEDMRSYDIFKCLSNLYSNLSQDMQFKVIQKLFLNFELNQLMFIPYLSEIIEKAALINKNKIWLQQLQMIYEMFKRNVFQFESKGLWNEISNMIDIMIMISKILFLQKDFLQQCLKMSQIGSKSIRDKIMNFLIEKIIELDSLESRDQIIQNYLGLINHSNYQLRQLSIEFIIKLCQQRSRKFFISNNLINILQLQYDSVALVRAKIPKLLFQIKLLFWNDEKEILSRIVQIFQNLMSDKKLYIQQISKDFWAELANIQFSNAENTIEQNQLMDEREQQEYANLKMIKQQLLLNPKNIKNDVSKSRNQTPTSRLPPSNKRQNNFLQVPKGTQPRKTSAQRVIQSKSPQPFK</sequence>
<dbReference type="KEGG" id="ptm:GSPATT00034963001"/>
<evidence type="ECO:0008006" key="4">
    <source>
        <dbReference type="Google" id="ProtNLM"/>
    </source>
</evidence>
<evidence type="ECO:0000313" key="3">
    <source>
        <dbReference type="Proteomes" id="UP000000600"/>
    </source>
</evidence>
<dbReference type="InterPro" id="IPR039918">
    <property type="entry name" value="PPP4R4"/>
</dbReference>
<feature type="region of interest" description="Disordered" evidence="1">
    <location>
        <begin position="679"/>
        <end position="732"/>
    </location>
</feature>
<dbReference type="OrthoDB" id="296880at2759"/>
<reference evidence="2 3" key="1">
    <citation type="journal article" date="2006" name="Nature">
        <title>Global trends of whole-genome duplications revealed by the ciliate Paramecium tetraurelia.</title>
        <authorList>
            <consortium name="Genoscope"/>
            <person name="Aury J.-M."/>
            <person name="Jaillon O."/>
            <person name="Duret L."/>
            <person name="Noel B."/>
            <person name="Jubin C."/>
            <person name="Porcel B.M."/>
            <person name="Segurens B."/>
            <person name="Daubin V."/>
            <person name="Anthouard V."/>
            <person name="Aiach N."/>
            <person name="Arnaiz O."/>
            <person name="Billaut A."/>
            <person name="Beisson J."/>
            <person name="Blanc I."/>
            <person name="Bouhouche K."/>
            <person name="Camara F."/>
            <person name="Duharcourt S."/>
            <person name="Guigo R."/>
            <person name="Gogendeau D."/>
            <person name="Katinka M."/>
            <person name="Keller A.-M."/>
            <person name="Kissmehl R."/>
            <person name="Klotz C."/>
            <person name="Koll F."/>
            <person name="Le Moue A."/>
            <person name="Lepere C."/>
            <person name="Malinsky S."/>
            <person name="Nowacki M."/>
            <person name="Nowak J.K."/>
            <person name="Plattner H."/>
            <person name="Poulain J."/>
            <person name="Ruiz F."/>
            <person name="Serrano V."/>
            <person name="Zagulski M."/>
            <person name="Dessen P."/>
            <person name="Betermier M."/>
            <person name="Weissenbach J."/>
            <person name="Scarpelli C."/>
            <person name="Schachter V."/>
            <person name="Sperling L."/>
            <person name="Meyer E."/>
            <person name="Cohen J."/>
            <person name="Wincker P."/>
        </authorList>
    </citation>
    <scope>NUCLEOTIDE SEQUENCE [LARGE SCALE GENOMIC DNA]</scope>
    <source>
        <strain evidence="2 3">Stock d4-2</strain>
    </source>
</reference>
<proteinExistence type="predicted"/>
<organism evidence="2 3">
    <name type="scientific">Paramecium tetraurelia</name>
    <dbReference type="NCBI Taxonomy" id="5888"/>
    <lineage>
        <taxon>Eukaryota</taxon>
        <taxon>Sar</taxon>
        <taxon>Alveolata</taxon>
        <taxon>Ciliophora</taxon>
        <taxon>Intramacronucleata</taxon>
        <taxon>Oligohymenophorea</taxon>
        <taxon>Peniculida</taxon>
        <taxon>Parameciidae</taxon>
        <taxon>Paramecium</taxon>
    </lineage>
</organism>
<feature type="compositionally biased region" description="Polar residues" evidence="1">
    <location>
        <begin position="714"/>
        <end position="732"/>
    </location>
</feature>
<protein>
    <recommendedName>
        <fullName evidence="4">Condensin complex subunit 1 C-terminal domain-containing protein</fullName>
    </recommendedName>
</protein>
<dbReference type="InterPro" id="IPR011989">
    <property type="entry name" value="ARM-like"/>
</dbReference>
<dbReference type="GeneID" id="5018666"/>
<dbReference type="Gene3D" id="1.25.10.10">
    <property type="entry name" value="Leucine-rich Repeat Variant"/>
    <property type="match status" value="1"/>
</dbReference>
<dbReference type="AlphaFoldDB" id="A0C3W7"/>
<evidence type="ECO:0000313" key="2">
    <source>
        <dbReference type="EMBL" id="CAK65484.1"/>
    </source>
</evidence>
<dbReference type="RefSeq" id="XP_001432881.1">
    <property type="nucleotide sequence ID" value="XM_001432844.1"/>
</dbReference>
<keyword evidence="3" id="KW-1185">Reference proteome</keyword>
<dbReference type="Proteomes" id="UP000000600">
    <property type="component" value="Unassembled WGS sequence"/>
</dbReference>
<dbReference type="PANTHER" id="PTHR21467:SF0">
    <property type="entry name" value="SERINE_THREONINE-PROTEIN PHOSPHATASE 4 REGULATORY SUBUNIT 4"/>
    <property type="match status" value="1"/>
</dbReference>
<accession>A0C3W7</accession>
<dbReference type="SUPFAM" id="SSF48371">
    <property type="entry name" value="ARM repeat"/>
    <property type="match status" value="1"/>
</dbReference>
<dbReference type="HOGENOM" id="CLU_395625_0_0_1"/>
<dbReference type="PANTHER" id="PTHR21467">
    <property type="entry name" value="PROTEIN PHOSPHATASE 4 REGULATORY SUBUNIT 4 PPP4R4"/>
    <property type="match status" value="1"/>
</dbReference>
<dbReference type="InterPro" id="IPR016024">
    <property type="entry name" value="ARM-type_fold"/>
</dbReference>
<gene>
    <name evidence="2" type="ORF">GSPATT00034963001</name>
</gene>
<name>A0C3W7_PARTE</name>
<dbReference type="InParanoid" id="A0C3W7"/>
<evidence type="ECO:0000256" key="1">
    <source>
        <dbReference type="SAM" id="MobiDB-lite"/>
    </source>
</evidence>
<dbReference type="OMA" id="QISKDFW"/>
<feature type="compositionally biased region" description="Polar residues" evidence="1">
    <location>
        <begin position="686"/>
        <end position="706"/>
    </location>
</feature>
<dbReference type="EMBL" id="CT868039">
    <property type="protein sequence ID" value="CAK65484.1"/>
    <property type="molecule type" value="Genomic_DNA"/>
</dbReference>